<gene>
    <name evidence="1" type="ORF">RSOL_m00700</name>
</gene>
<name>N0A365_9AGAM</name>
<dbReference type="EMBL" id="KC352446">
    <property type="protein sequence ID" value="AGK45398.1"/>
    <property type="molecule type" value="Genomic_DNA"/>
</dbReference>
<sequence length="99" mass="11751">MSLNHSIERLDPLRIQPFHEIKRHNLAQINLFKQPIFSGITFLPSTWNSSYSSLKQGNERKPFSRNEIPNFYFERIVDSLVNTQNRDFICQSSSYSWNE</sequence>
<proteinExistence type="predicted"/>
<protein>
    <submittedName>
        <fullName evidence="1">Uncharacterized protein</fullName>
    </submittedName>
</protein>
<reference evidence="1" key="1">
    <citation type="submission" date="2012-12" db="EMBL/GenBank/DDBJ databases">
        <authorList>
            <person name="Pakala S."/>
            <person name="Fedorova N."/>
            <person name="Joardar V."/>
            <person name="Shabalina S."/>
            <person name="Hostetler J."/>
            <person name="Pakala S."/>
            <person name="Zafar N."/>
            <person name="Nierman W."/>
            <person name="Cubeta M."/>
        </authorList>
    </citation>
    <scope>NUCLEOTIDE SEQUENCE</scope>
    <source>
        <strain evidence="1">AG3 Rhs1AP</strain>
    </source>
</reference>
<geneLocation type="mitochondrion" evidence="1"/>
<reference evidence="1" key="2">
    <citation type="journal article" date="2014" name="FEMS Microbiol. Lett.">
        <title>Mobile elements and mitochondrial genome expansion in the soil fungus and potato pathogen Rhizoctonia solani AG-3.</title>
        <authorList>
            <person name="Losada L."/>
            <person name="Pakala S.B."/>
            <person name="Fedorova N.D."/>
            <person name="Joardar V."/>
            <person name="Shabalina S.A."/>
            <person name="Hostetler J."/>
            <person name="Pakala S.M."/>
            <person name="Zafar N."/>
            <person name="Thomas E."/>
            <person name="Rodriguez-Carres M."/>
            <person name="Dean R."/>
            <person name="Vilgalys R."/>
            <person name="Nierman W.C."/>
            <person name="Cubeta M.A."/>
        </authorList>
    </citation>
    <scope>NUCLEOTIDE SEQUENCE</scope>
    <source>
        <strain evidence="1">AG3 Rhs1AP</strain>
    </source>
</reference>
<evidence type="ECO:0000313" key="1">
    <source>
        <dbReference type="EMBL" id="AGK45398.1"/>
    </source>
</evidence>
<dbReference type="RefSeq" id="YP_008082020.1">
    <property type="nucleotide sequence ID" value="NC_021436.1"/>
</dbReference>
<dbReference type="AlphaFoldDB" id="N0A365"/>
<keyword evidence="1" id="KW-0496">Mitochondrion</keyword>
<accession>N0A365</accession>
<organism evidence="1">
    <name type="scientific">Rhizoctonia solani</name>
    <dbReference type="NCBI Taxonomy" id="456999"/>
    <lineage>
        <taxon>Eukaryota</taxon>
        <taxon>Fungi</taxon>
        <taxon>Dikarya</taxon>
        <taxon>Basidiomycota</taxon>
        <taxon>Agaricomycotina</taxon>
        <taxon>Agaricomycetes</taxon>
        <taxon>Cantharellales</taxon>
        <taxon>Ceratobasidiaceae</taxon>
        <taxon>Rhizoctonia</taxon>
    </lineage>
</organism>
<dbReference type="GeneID" id="16029513"/>